<reference evidence="24" key="2">
    <citation type="journal article" date="2022" name="Res Sq">
        <title>Comparative Genomics Reveals Insights into the Divergent Evolution of Astigmatic Mites and Household Pest Adaptations.</title>
        <authorList>
            <person name="Xiong Q."/>
            <person name="Wan A.T.-Y."/>
            <person name="Liu X.-Y."/>
            <person name="Fung C.S.-H."/>
            <person name="Xiao X."/>
            <person name="Malainual N."/>
            <person name="Hou J."/>
            <person name="Wang L."/>
            <person name="Wang M."/>
            <person name="Yang K."/>
            <person name="Cui Y."/>
            <person name="Leung E."/>
            <person name="Nong W."/>
            <person name="Shin S.-K."/>
            <person name="Au S."/>
            <person name="Jeong K.Y."/>
            <person name="Chew F.T."/>
            <person name="Hui J."/>
            <person name="Leung T.F."/>
            <person name="Tungtrongchitr A."/>
            <person name="Zhong N."/>
            <person name="Liu Z."/>
            <person name="Tsui S."/>
        </authorList>
    </citation>
    <scope>NUCLEOTIDE SEQUENCE</scope>
    <source>
        <strain evidence="24">Derf</strain>
        <tissue evidence="24">Whole organism</tissue>
    </source>
</reference>
<keyword evidence="4 20" id="KW-0812">Transmembrane</keyword>
<evidence type="ECO:0000313" key="24">
    <source>
        <dbReference type="EMBL" id="KAH9491111.1"/>
    </source>
</evidence>
<dbReference type="InterPro" id="IPR036719">
    <property type="entry name" value="Neuro-gated_channel_TM_sf"/>
</dbReference>
<feature type="domain" description="Neurotransmitter-gated ion-channel ligand-binding" evidence="22">
    <location>
        <begin position="102"/>
        <end position="306"/>
    </location>
</feature>
<feature type="transmembrane region" description="Helical" evidence="20">
    <location>
        <begin position="312"/>
        <end position="335"/>
    </location>
</feature>
<feature type="region of interest" description="Disordered" evidence="21">
    <location>
        <begin position="1"/>
        <end position="22"/>
    </location>
</feature>
<dbReference type="Proteomes" id="UP000790347">
    <property type="component" value="Unassembled WGS sequence"/>
</dbReference>
<dbReference type="InterPro" id="IPR006202">
    <property type="entry name" value="Neur_chan_lig-bd"/>
</dbReference>
<evidence type="ECO:0000256" key="8">
    <source>
        <dbReference type="ARBA" id="ARBA00023065"/>
    </source>
</evidence>
<feature type="region of interest" description="Disordered" evidence="21">
    <location>
        <begin position="63"/>
        <end position="93"/>
    </location>
</feature>
<dbReference type="FunFam" id="2.70.170.10:FF:000021">
    <property type="entry name" value="Gamma-aminobutyric acid receptor isoform 3b"/>
    <property type="match status" value="1"/>
</dbReference>
<dbReference type="AlphaFoldDB" id="A0A922KRM4"/>
<dbReference type="PRINTS" id="PR01160">
    <property type="entry name" value="GABAARBETA"/>
</dbReference>
<evidence type="ECO:0000256" key="4">
    <source>
        <dbReference type="ARBA" id="ARBA00022692"/>
    </source>
</evidence>
<evidence type="ECO:0000256" key="12">
    <source>
        <dbReference type="ARBA" id="ARBA00023173"/>
    </source>
</evidence>
<keyword evidence="17 20" id="KW-0407">Ion channel</keyword>
<feature type="transmembrane region" description="Helical" evidence="20">
    <location>
        <begin position="347"/>
        <end position="366"/>
    </location>
</feature>
<evidence type="ECO:0000256" key="20">
    <source>
        <dbReference type="RuleBase" id="RU000687"/>
    </source>
</evidence>
<dbReference type="SUPFAM" id="SSF90112">
    <property type="entry name" value="Neurotransmitter-gated ion-channel transmembrane pore"/>
    <property type="match status" value="1"/>
</dbReference>
<keyword evidence="5" id="KW-0732">Signal</keyword>
<feature type="compositionally biased region" description="Low complexity" evidence="21">
    <location>
        <begin position="73"/>
        <end position="84"/>
    </location>
</feature>
<keyword evidence="7" id="KW-0770">Synapse</keyword>
<evidence type="ECO:0000256" key="16">
    <source>
        <dbReference type="ARBA" id="ARBA00023286"/>
    </source>
</evidence>
<dbReference type="PRINTS" id="PR00252">
    <property type="entry name" value="NRIONCHANNEL"/>
</dbReference>
<keyword evidence="25" id="KW-1185">Reference proteome</keyword>
<evidence type="ECO:0000256" key="14">
    <source>
        <dbReference type="ARBA" id="ARBA00023214"/>
    </source>
</evidence>
<evidence type="ECO:0000259" key="23">
    <source>
        <dbReference type="Pfam" id="PF02932"/>
    </source>
</evidence>
<keyword evidence="14" id="KW-0868">Chloride</keyword>
<dbReference type="Pfam" id="PF02931">
    <property type="entry name" value="Neur_chan_LBD"/>
    <property type="match status" value="1"/>
</dbReference>
<evidence type="ECO:0000256" key="5">
    <source>
        <dbReference type="ARBA" id="ARBA00022729"/>
    </source>
</evidence>
<evidence type="ECO:0000256" key="17">
    <source>
        <dbReference type="ARBA" id="ARBA00023303"/>
    </source>
</evidence>
<evidence type="ECO:0000256" key="3">
    <source>
        <dbReference type="ARBA" id="ARBA00022475"/>
    </source>
</evidence>
<dbReference type="SUPFAM" id="SSF63712">
    <property type="entry name" value="Nicotinic receptor ligand binding domain-like"/>
    <property type="match status" value="1"/>
</dbReference>
<dbReference type="GO" id="GO:0004890">
    <property type="term" value="F:GABA-A receptor activity"/>
    <property type="evidence" value="ECO:0007669"/>
    <property type="project" value="InterPro"/>
</dbReference>
<evidence type="ECO:0000256" key="21">
    <source>
        <dbReference type="SAM" id="MobiDB-lite"/>
    </source>
</evidence>
<dbReference type="InterPro" id="IPR006028">
    <property type="entry name" value="GABAA/Glycine_rcpt"/>
</dbReference>
<evidence type="ECO:0000256" key="9">
    <source>
        <dbReference type="ARBA" id="ARBA00023136"/>
    </source>
</evidence>
<keyword evidence="2 20" id="KW-0813">Transport</keyword>
<keyword evidence="3" id="KW-1003">Cell membrane</keyword>
<feature type="domain" description="Neurotransmitter-gated ion-channel transmembrane" evidence="23">
    <location>
        <begin position="319"/>
        <end position="431"/>
    </location>
</feature>
<evidence type="ECO:0000256" key="19">
    <source>
        <dbReference type="ARBA" id="ARBA00071250"/>
    </source>
</evidence>
<keyword evidence="16" id="KW-1071">Ligand-gated ion channel</keyword>
<dbReference type="InterPro" id="IPR018000">
    <property type="entry name" value="Neurotransmitter_ion_chnl_CS"/>
</dbReference>
<evidence type="ECO:0000256" key="13">
    <source>
        <dbReference type="ARBA" id="ARBA00023180"/>
    </source>
</evidence>
<evidence type="ECO:0000256" key="6">
    <source>
        <dbReference type="ARBA" id="ARBA00022989"/>
    </source>
</evidence>
<evidence type="ECO:0000256" key="11">
    <source>
        <dbReference type="ARBA" id="ARBA00023170"/>
    </source>
</evidence>
<dbReference type="GO" id="GO:0005230">
    <property type="term" value="F:extracellular ligand-gated monoatomic ion channel activity"/>
    <property type="evidence" value="ECO:0007669"/>
    <property type="project" value="InterPro"/>
</dbReference>
<dbReference type="Gene3D" id="1.20.58.390">
    <property type="entry name" value="Neurotransmitter-gated ion-channel transmembrane domain"/>
    <property type="match status" value="2"/>
</dbReference>
<keyword evidence="8 20" id="KW-0406">Ion transport</keyword>
<dbReference type="EMBL" id="ASGP02000009">
    <property type="protein sequence ID" value="KAH9491111.1"/>
    <property type="molecule type" value="Genomic_DNA"/>
</dbReference>
<dbReference type="InterPro" id="IPR038050">
    <property type="entry name" value="Neuro_actylchol_rec"/>
</dbReference>
<dbReference type="GO" id="GO:0045211">
    <property type="term" value="C:postsynaptic membrane"/>
    <property type="evidence" value="ECO:0007669"/>
    <property type="project" value="UniProtKB-SubCell"/>
</dbReference>
<dbReference type="PANTHER" id="PTHR18945">
    <property type="entry name" value="NEUROTRANSMITTER GATED ION CHANNEL"/>
    <property type="match status" value="1"/>
</dbReference>
<keyword evidence="13" id="KW-0325">Glycoprotein</keyword>
<name>A0A922KRM4_DERFA</name>
<dbReference type="Gene3D" id="2.70.170.10">
    <property type="entry name" value="Neurotransmitter-gated ion-channel ligand-binding domain"/>
    <property type="match status" value="1"/>
</dbReference>
<dbReference type="FunFam" id="1.20.58.390:FF:000067">
    <property type="entry name" value="Glycine receptor subunit alpha-2"/>
    <property type="match status" value="1"/>
</dbReference>
<keyword evidence="12" id="KW-0869">Chloride channel</keyword>
<comment type="subcellular location">
    <subcellularLocation>
        <location evidence="18">Postsynaptic cell membrane</location>
        <topology evidence="18">Multi-pass membrane protein</topology>
    </subcellularLocation>
</comment>
<evidence type="ECO:0000259" key="22">
    <source>
        <dbReference type="Pfam" id="PF02931"/>
    </source>
</evidence>
<keyword evidence="11" id="KW-0675">Receptor</keyword>
<evidence type="ECO:0000256" key="2">
    <source>
        <dbReference type="ARBA" id="ARBA00022448"/>
    </source>
</evidence>
<feature type="transmembrane region" description="Helical" evidence="20">
    <location>
        <begin position="378"/>
        <end position="399"/>
    </location>
</feature>
<organism evidence="24 25">
    <name type="scientific">Dermatophagoides farinae</name>
    <name type="common">American house dust mite</name>
    <dbReference type="NCBI Taxonomy" id="6954"/>
    <lineage>
        <taxon>Eukaryota</taxon>
        <taxon>Metazoa</taxon>
        <taxon>Ecdysozoa</taxon>
        <taxon>Arthropoda</taxon>
        <taxon>Chelicerata</taxon>
        <taxon>Arachnida</taxon>
        <taxon>Acari</taxon>
        <taxon>Acariformes</taxon>
        <taxon>Sarcoptiformes</taxon>
        <taxon>Astigmata</taxon>
        <taxon>Psoroptidia</taxon>
        <taxon>Analgoidea</taxon>
        <taxon>Pyroglyphidae</taxon>
        <taxon>Dermatophagoidinae</taxon>
        <taxon>Dermatophagoides</taxon>
    </lineage>
</organism>
<sequence length="669" mass="74177">MATATNHHISSSSSSSPIIKQPLSTTEFIENNNDEMKQSFSLLSSSIQQTSSSLSLLENNFNKNINHHNHHPQQQSSSSSSSSSDVITSTRPKQTAIGQNITRILNAFFDSGYDKRVRPNYAGPPVQVGVTMHIISISSISAVQMDFTSDFYFRQSWRDSRLSFQPQPGIQALYVGAEVSEKIWVPDTFFANEKAAQFHMATTPNTFIRIKSNGDVFLSMRLTVTSSCPMNLQYFPMDRQSCTIEVESYGYSMADIQYKWGIDGLGSDVVLAKNLELPQFKVYKHLQRRKVEVLSTGNYSRLVCEIEFVRSMGYYLIQIYIPASLIVIISWVSFWLHRNASPARVQLGVTTVLTMTTLMSSTNAAMPKISYIKSIDVFLGTCFVMVFAALLEYATVGYMGKRIAMRKSRTQQIVRILNEHREKCIAAAAAAAHEAKDIGVGGDGGGGGGDDDDPANAITIRRHGALIRTASLYPNMEQLDELESYHKRGIRPPHGYGGRHSFERTASLKSRIFTDSNGGGDDPETGPNFNDDLNVFVAANSGSSTAVGGGSSPPFHTLDPHISAALYHHGERSATAGGSTRVGSSRRSFSGLYDTNGRDMRHLAERAFLPSSYYLKNQNTLFGVCPSDIDKYSRVVFPVCFLCFNLMYWIIYMHISEFLIEDQQLDDGT</sequence>
<comment type="caution">
    <text evidence="24">The sequence shown here is derived from an EMBL/GenBank/DDBJ whole genome shotgun (WGS) entry which is preliminary data.</text>
</comment>
<dbReference type="PRINTS" id="PR00253">
    <property type="entry name" value="GABAARECEPTR"/>
</dbReference>
<dbReference type="InterPro" id="IPR006029">
    <property type="entry name" value="Neurotrans-gated_channel_TM"/>
</dbReference>
<keyword evidence="15" id="KW-0628">Postsynaptic cell membrane</keyword>
<protein>
    <recommendedName>
        <fullName evidence="19">Gamma-aminobutyric acid receptor subunit beta</fullName>
    </recommendedName>
</protein>
<evidence type="ECO:0000256" key="10">
    <source>
        <dbReference type="ARBA" id="ARBA00023157"/>
    </source>
</evidence>
<comment type="similarity">
    <text evidence="1">Belongs to the ligand-gated ion channel (TC 1.A.9) family. Gamma-aminobutyric acid receptor (TC 1.A.9.5) subfamily.</text>
</comment>
<dbReference type="GO" id="GO:0034707">
    <property type="term" value="C:chloride channel complex"/>
    <property type="evidence" value="ECO:0007669"/>
    <property type="project" value="UniProtKB-KW"/>
</dbReference>
<dbReference type="GO" id="GO:0005254">
    <property type="term" value="F:chloride channel activity"/>
    <property type="evidence" value="ECO:0007669"/>
    <property type="project" value="UniProtKB-KW"/>
</dbReference>
<evidence type="ECO:0000256" key="7">
    <source>
        <dbReference type="ARBA" id="ARBA00023018"/>
    </source>
</evidence>
<gene>
    <name evidence="24" type="ORF">DERF_015846</name>
</gene>
<proteinExistence type="inferred from homology"/>
<dbReference type="GO" id="GO:0099095">
    <property type="term" value="F:ligand-gated monoatomic anion channel activity"/>
    <property type="evidence" value="ECO:0007669"/>
    <property type="project" value="UniProtKB-ARBA"/>
</dbReference>
<feature type="transmembrane region" description="Helical" evidence="20">
    <location>
        <begin position="635"/>
        <end position="655"/>
    </location>
</feature>
<evidence type="ECO:0000256" key="15">
    <source>
        <dbReference type="ARBA" id="ARBA00023257"/>
    </source>
</evidence>
<evidence type="ECO:0000313" key="25">
    <source>
        <dbReference type="Proteomes" id="UP000790347"/>
    </source>
</evidence>
<dbReference type="Pfam" id="PF02932">
    <property type="entry name" value="Neur_chan_memb"/>
    <property type="match status" value="1"/>
</dbReference>
<dbReference type="InterPro" id="IPR002289">
    <property type="entry name" value="GABAAb_rcpt"/>
</dbReference>
<dbReference type="NCBIfam" id="TIGR00860">
    <property type="entry name" value="LIC"/>
    <property type="match status" value="1"/>
</dbReference>
<evidence type="ECO:0000256" key="1">
    <source>
        <dbReference type="ARBA" id="ARBA00010180"/>
    </source>
</evidence>
<evidence type="ECO:0000256" key="18">
    <source>
        <dbReference type="ARBA" id="ARBA00034104"/>
    </source>
</evidence>
<dbReference type="CDD" id="cd19049">
    <property type="entry name" value="LGIC_TM_anion"/>
    <property type="match status" value="1"/>
</dbReference>
<keyword evidence="6 20" id="KW-1133">Transmembrane helix</keyword>
<reference evidence="24" key="1">
    <citation type="submission" date="2013-05" db="EMBL/GenBank/DDBJ databases">
        <authorList>
            <person name="Yim A.K.Y."/>
            <person name="Chan T.F."/>
            <person name="Ji K.M."/>
            <person name="Liu X.Y."/>
            <person name="Zhou J.W."/>
            <person name="Li R.Q."/>
            <person name="Yang K.Y."/>
            <person name="Li J."/>
            <person name="Li M."/>
            <person name="Law P.T.W."/>
            <person name="Wu Y.L."/>
            <person name="Cai Z.L."/>
            <person name="Qin H."/>
            <person name="Bao Y."/>
            <person name="Leung R.K.K."/>
            <person name="Ng P.K.S."/>
            <person name="Zou J."/>
            <person name="Zhong X.J."/>
            <person name="Ran P.X."/>
            <person name="Zhong N.S."/>
            <person name="Liu Z.G."/>
            <person name="Tsui S.K.W."/>
        </authorList>
    </citation>
    <scope>NUCLEOTIDE SEQUENCE</scope>
    <source>
        <strain evidence="24">Derf</strain>
        <tissue evidence="24">Whole organism</tissue>
    </source>
</reference>
<keyword evidence="9 20" id="KW-0472">Membrane</keyword>
<keyword evidence="10" id="KW-1015">Disulfide bond</keyword>
<dbReference type="InterPro" id="IPR006201">
    <property type="entry name" value="Neur_channel"/>
</dbReference>
<dbReference type="PROSITE" id="PS00236">
    <property type="entry name" value="NEUROTR_ION_CHANNEL"/>
    <property type="match status" value="1"/>
</dbReference>
<accession>A0A922KRM4</accession>
<dbReference type="InterPro" id="IPR036734">
    <property type="entry name" value="Neur_chan_lig-bd_sf"/>
</dbReference>